<evidence type="ECO:0000256" key="1">
    <source>
        <dbReference type="SAM" id="MobiDB-lite"/>
    </source>
</evidence>
<dbReference type="OrthoDB" id="2971563at2"/>
<dbReference type="SUPFAM" id="SSF56281">
    <property type="entry name" value="Metallo-hydrolase/oxidoreductase"/>
    <property type="match status" value="1"/>
</dbReference>
<evidence type="ECO:0000259" key="2">
    <source>
        <dbReference type="SMART" id="SM00849"/>
    </source>
</evidence>
<evidence type="ECO:0000313" key="3">
    <source>
        <dbReference type="EMBL" id="GEC18395.1"/>
    </source>
</evidence>
<evidence type="ECO:0000313" key="4">
    <source>
        <dbReference type="Proteomes" id="UP000320338"/>
    </source>
</evidence>
<dbReference type="InterPro" id="IPR051453">
    <property type="entry name" value="MBL_Glyoxalase_II"/>
</dbReference>
<sequence>MLPRIDRVITSVTETTDDGPRTVETSTWLLGDDEQVLVVDAAHDPAQIRAAIGDRRVVGVACTHAHRHHTDQAVALADAVGAPTMLNEADHPLWDEVHADHGPDEDLPHDEEIAVAHVTVRVLHTPGHTPGSVCLYVPALDVVFTGDTLLKGGPLRTDRTLSKYPQITRSLRERVLGLPPETRVLPGHGDETTVGAERDLPELVPPLEP</sequence>
<comment type="caution">
    <text evidence="3">The sequence shown here is derived from an EMBL/GenBank/DDBJ whole genome shotgun (WGS) entry which is preliminary data.</text>
</comment>
<gene>
    <name evidence="3" type="ORF">PHY01_06780</name>
</gene>
<dbReference type="InterPro" id="IPR001279">
    <property type="entry name" value="Metallo-B-lactamas"/>
</dbReference>
<dbReference type="InterPro" id="IPR036866">
    <property type="entry name" value="RibonucZ/Hydroxyglut_hydro"/>
</dbReference>
<dbReference type="Gene3D" id="3.60.15.10">
    <property type="entry name" value="Ribonuclease Z/Hydroxyacylglutathione hydrolase-like"/>
    <property type="match status" value="1"/>
</dbReference>
<name>A0A4Y3WI40_9PSEU</name>
<dbReference type="RefSeq" id="WP_141276932.1">
    <property type="nucleotide sequence ID" value="NZ_BAAARZ010000037.1"/>
</dbReference>
<dbReference type="CDD" id="cd06262">
    <property type="entry name" value="metallo-hydrolase-like_MBL-fold"/>
    <property type="match status" value="1"/>
</dbReference>
<dbReference type="GO" id="GO:0016787">
    <property type="term" value="F:hydrolase activity"/>
    <property type="evidence" value="ECO:0007669"/>
    <property type="project" value="UniProtKB-KW"/>
</dbReference>
<feature type="compositionally biased region" description="Basic and acidic residues" evidence="1">
    <location>
        <begin position="188"/>
        <end position="201"/>
    </location>
</feature>
<proteinExistence type="predicted"/>
<organism evidence="3 4">
    <name type="scientific">Pseudonocardia hydrocarbonoxydans</name>
    <dbReference type="NCBI Taxonomy" id="76726"/>
    <lineage>
        <taxon>Bacteria</taxon>
        <taxon>Bacillati</taxon>
        <taxon>Actinomycetota</taxon>
        <taxon>Actinomycetes</taxon>
        <taxon>Pseudonocardiales</taxon>
        <taxon>Pseudonocardiaceae</taxon>
        <taxon>Pseudonocardia</taxon>
    </lineage>
</organism>
<accession>A0A4Y3WI40</accession>
<dbReference type="Proteomes" id="UP000320338">
    <property type="component" value="Unassembled WGS sequence"/>
</dbReference>
<keyword evidence="3" id="KW-0378">Hydrolase</keyword>
<dbReference type="PANTHER" id="PTHR46233">
    <property type="entry name" value="HYDROXYACYLGLUTATHIONE HYDROLASE GLOC"/>
    <property type="match status" value="1"/>
</dbReference>
<protein>
    <submittedName>
        <fullName evidence="3">Hydrolase</fullName>
    </submittedName>
</protein>
<dbReference type="SMART" id="SM00849">
    <property type="entry name" value="Lactamase_B"/>
    <property type="match status" value="1"/>
</dbReference>
<dbReference type="Pfam" id="PF00753">
    <property type="entry name" value="Lactamase_B"/>
    <property type="match status" value="1"/>
</dbReference>
<reference evidence="3 4" key="1">
    <citation type="submission" date="2019-06" db="EMBL/GenBank/DDBJ databases">
        <title>Whole genome shotgun sequence of Pseudonocardia hydrocarbonoxydans NBRC 14498.</title>
        <authorList>
            <person name="Hosoyama A."/>
            <person name="Uohara A."/>
            <person name="Ohji S."/>
            <person name="Ichikawa N."/>
        </authorList>
    </citation>
    <scope>NUCLEOTIDE SEQUENCE [LARGE SCALE GENOMIC DNA]</scope>
    <source>
        <strain evidence="3 4">NBRC 14498</strain>
    </source>
</reference>
<feature type="domain" description="Metallo-beta-lactamase" evidence="2">
    <location>
        <begin position="24"/>
        <end position="188"/>
    </location>
</feature>
<keyword evidence="4" id="KW-1185">Reference proteome</keyword>
<dbReference type="PANTHER" id="PTHR46233:SF4">
    <property type="entry name" value="METALLO-BETA-LACTAMASE DOMAIN-CONTAINING PROTEIN"/>
    <property type="match status" value="1"/>
</dbReference>
<dbReference type="EMBL" id="BJNG01000005">
    <property type="protein sequence ID" value="GEC18395.1"/>
    <property type="molecule type" value="Genomic_DNA"/>
</dbReference>
<feature type="region of interest" description="Disordered" evidence="1">
    <location>
        <begin position="181"/>
        <end position="209"/>
    </location>
</feature>
<dbReference type="AlphaFoldDB" id="A0A4Y3WI40"/>